<evidence type="ECO:0000256" key="1">
    <source>
        <dbReference type="ARBA" id="ARBA00010462"/>
    </source>
</evidence>
<dbReference type="GO" id="GO:0006275">
    <property type="term" value="P:regulation of DNA replication"/>
    <property type="evidence" value="ECO:0007669"/>
    <property type="project" value="UniProtKB-UniRule"/>
</dbReference>
<keyword evidence="3 4" id="KW-0235">DNA replication</keyword>
<accession>A0A218NP55</accession>
<dbReference type="KEGG" id="marh:Mia14_0984"/>
<dbReference type="OrthoDB" id="14749at2157"/>
<dbReference type="PANTHER" id="PTHR11352">
    <property type="entry name" value="PROLIFERATING CELL NUCLEAR ANTIGEN"/>
    <property type="match status" value="1"/>
</dbReference>
<dbReference type="InterPro" id="IPR022649">
    <property type="entry name" value="Pr_cel_nuc_antig_C"/>
</dbReference>
<organism evidence="8 9">
    <name type="scientific">Candidatus Mancarchaeum acidiphilum</name>
    <dbReference type="NCBI Taxonomy" id="1920749"/>
    <lineage>
        <taxon>Archaea</taxon>
        <taxon>Candidatus Micrarchaeota</taxon>
        <taxon>Candidatus Mancarchaeum</taxon>
    </lineage>
</organism>
<dbReference type="CDD" id="cd00577">
    <property type="entry name" value="PCNA"/>
    <property type="match status" value="1"/>
</dbReference>
<dbReference type="Proteomes" id="UP000197679">
    <property type="component" value="Chromosome"/>
</dbReference>
<comment type="similarity">
    <text evidence="1 3 4">Belongs to the PCNA family.</text>
</comment>
<dbReference type="EMBL" id="CP019964">
    <property type="protein sequence ID" value="ASI14253.1"/>
    <property type="molecule type" value="Genomic_DNA"/>
</dbReference>
<feature type="domain" description="Proliferating cell nuclear antigen PCNA N-terminal" evidence="6">
    <location>
        <begin position="1"/>
        <end position="60"/>
    </location>
</feature>
<gene>
    <name evidence="3" type="primary">pcn</name>
    <name evidence="8" type="ORF">Mia14_0984</name>
</gene>
<dbReference type="InterPro" id="IPR022648">
    <property type="entry name" value="Pr_cel_nuc_antig_N"/>
</dbReference>
<evidence type="ECO:0000313" key="8">
    <source>
        <dbReference type="EMBL" id="ASI14253.1"/>
    </source>
</evidence>
<comment type="function">
    <text evidence="5">Sliding clamp subunit. Responsible for tethering the catalytic subunit of DNA polymerase to DNA during high-speed replication.</text>
</comment>
<evidence type="ECO:0000256" key="2">
    <source>
        <dbReference type="ARBA" id="ARBA00023125"/>
    </source>
</evidence>
<dbReference type="Pfam" id="PF00705">
    <property type="entry name" value="PCNA_N"/>
    <property type="match status" value="1"/>
</dbReference>
<evidence type="ECO:0000313" key="9">
    <source>
        <dbReference type="Proteomes" id="UP000197679"/>
    </source>
</evidence>
<reference evidence="8 9" key="1">
    <citation type="journal article" date="2017" name="Nat. Commun.">
        <title>'ARMAN' archaea depend on association with euryarchaeal host in culture and in situ.</title>
        <authorList>
            <person name="Golyshina O."/>
            <person name="Toshchakov S."/>
            <person name="Makarova K."/>
            <person name="Gavrilov S."/>
            <person name="Korzhenkov A."/>
            <person name="La Cono V."/>
            <person name="Arcadi E."/>
            <person name="Nechitaylo T."/>
            <person name="Ferrer M."/>
            <person name="Kublanov I."/>
            <person name="Wolf Y."/>
            <person name="Yakimov M."/>
            <person name="Golyshin P."/>
            <person name="Slesarev A."/>
            <person name="Kozyavkin S."/>
        </authorList>
    </citation>
    <scope>NUCLEOTIDE SEQUENCE [LARGE SCALE GENOMIC DNA]</scope>
    <source>
        <strain evidence="8 9">Mia14</strain>
    </source>
</reference>
<dbReference type="HAMAP" id="MF_00317">
    <property type="entry name" value="DNApol_clamp_arch"/>
    <property type="match status" value="1"/>
</dbReference>
<feature type="domain" description="Proliferating cell nuclear antigen PCNA C-terminal" evidence="7">
    <location>
        <begin position="150"/>
        <end position="268"/>
    </location>
</feature>
<dbReference type="InterPro" id="IPR046938">
    <property type="entry name" value="DNA_clamp_sf"/>
</dbReference>
<evidence type="ECO:0000259" key="6">
    <source>
        <dbReference type="Pfam" id="PF00705"/>
    </source>
</evidence>
<comment type="function">
    <text evidence="3">Sliding clamp subunit that acts as a moving platform for DNA processing. Responsible for tethering the catalytic subunit of DNA polymerase and other proteins to DNA during high-speed replication.</text>
</comment>
<dbReference type="GO" id="GO:0006272">
    <property type="term" value="P:leading strand elongation"/>
    <property type="evidence" value="ECO:0007669"/>
    <property type="project" value="TreeGrafter"/>
</dbReference>
<keyword evidence="9" id="KW-1185">Reference proteome</keyword>
<evidence type="ECO:0000256" key="3">
    <source>
        <dbReference type="HAMAP-Rule" id="MF_00317"/>
    </source>
</evidence>
<dbReference type="PANTHER" id="PTHR11352:SF0">
    <property type="entry name" value="PROLIFERATING CELL NUCLEAR ANTIGEN"/>
    <property type="match status" value="1"/>
</dbReference>
<dbReference type="GO" id="GO:0030337">
    <property type="term" value="F:DNA polymerase processivity factor activity"/>
    <property type="evidence" value="ECO:0007669"/>
    <property type="project" value="UniProtKB-UniRule"/>
</dbReference>
<name>A0A218NP55_9ARCH</name>
<dbReference type="Pfam" id="PF02747">
    <property type="entry name" value="PCNA_C"/>
    <property type="match status" value="1"/>
</dbReference>
<evidence type="ECO:0000256" key="4">
    <source>
        <dbReference type="RuleBase" id="RU003671"/>
    </source>
</evidence>
<comment type="subunit">
    <text evidence="3">Homotrimer. The subunits circularize to form a toroid; DNA passes through its center. Replication factor C (RFC) is required to load the toroid on the DNA.</text>
</comment>
<dbReference type="PRINTS" id="PR00339">
    <property type="entry name" value="PCNACYCLIN"/>
</dbReference>
<dbReference type="GO" id="GO:0003677">
    <property type="term" value="F:DNA binding"/>
    <property type="evidence" value="ECO:0007669"/>
    <property type="project" value="UniProtKB-UniRule"/>
</dbReference>
<dbReference type="GeneID" id="33314520"/>
<proteinExistence type="inferred from homology"/>
<dbReference type="InterPro" id="IPR000730">
    <property type="entry name" value="Pr_cel_nuc_antig"/>
</dbReference>
<sequence>MFEIKIDDAKYWKNCTDSIVSLVDEGSFYISKEGINLKAMDPSGISMVSFQAPNKIFSKFDVSAKAEAKAKSADSDGEKESKDKEEKSSGYYIGLNLSNFSKLLNSARSGEQLSMKDKDNKMILEFLSSNGHRSYILPMIDVKKSTDSEPKIEFDSSISIKSDYFKGILKDAAQLSTYVGFKLEEDTLIVSAKGDAGELEEEFKSDNEQIHKIDTKKPSSATFNLDYLSRMISACPSSETITLEMKSDQPIRLNYNIGDAKVSYYLAPYME</sequence>
<keyword evidence="2 3" id="KW-0238">DNA-binding</keyword>
<dbReference type="SUPFAM" id="SSF55979">
    <property type="entry name" value="DNA clamp"/>
    <property type="match status" value="2"/>
</dbReference>
<evidence type="ECO:0000256" key="5">
    <source>
        <dbReference type="RuleBase" id="RU003673"/>
    </source>
</evidence>
<dbReference type="Gene3D" id="3.70.10.10">
    <property type="match status" value="1"/>
</dbReference>
<dbReference type="AlphaFoldDB" id="A0A218NP55"/>
<protein>
    <recommendedName>
        <fullName evidence="3">DNA polymerase sliding clamp</fullName>
    </recommendedName>
    <alternativeName>
        <fullName evidence="3">Proliferating cell nuclear antigen homolog</fullName>
        <shortName evidence="3">PCNA</shortName>
    </alternativeName>
</protein>
<dbReference type="RefSeq" id="WP_088820547.1">
    <property type="nucleotide sequence ID" value="NZ_CP019964.1"/>
</dbReference>
<evidence type="ECO:0000259" key="7">
    <source>
        <dbReference type="Pfam" id="PF02747"/>
    </source>
</evidence>